<organism evidence="1 2">
    <name type="scientific">Trichonephila clavata</name>
    <name type="common">Joro spider</name>
    <name type="synonym">Nephila clavata</name>
    <dbReference type="NCBI Taxonomy" id="2740835"/>
    <lineage>
        <taxon>Eukaryota</taxon>
        <taxon>Metazoa</taxon>
        <taxon>Ecdysozoa</taxon>
        <taxon>Arthropoda</taxon>
        <taxon>Chelicerata</taxon>
        <taxon>Arachnida</taxon>
        <taxon>Araneae</taxon>
        <taxon>Araneomorphae</taxon>
        <taxon>Entelegynae</taxon>
        <taxon>Araneoidea</taxon>
        <taxon>Nephilidae</taxon>
        <taxon>Trichonephila</taxon>
    </lineage>
</organism>
<comment type="caution">
    <text evidence="1">The sequence shown here is derived from an EMBL/GenBank/DDBJ whole genome shotgun (WGS) entry which is preliminary data.</text>
</comment>
<gene>
    <name evidence="1" type="ORF">TNCT_66741</name>
</gene>
<name>A0A8X6LHB3_TRICU</name>
<keyword evidence="2" id="KW-1185">Reference proteome</keyword>
<accession>A0A8X6LHB3</accession>
<sequence length="101" mass="11432">MCPISANVCHSNIFSPRRIPTNDSCPLLRLSYSEDNLDSQKYPYGEGGQKGSYDSTTSLNFVTAFSRGLSEIFRPKPILQLLEKTREVSDAFQFCLIKFLM</sequence>
<reference evidence="1" key="1">
    <citation type="submission" date="2020-07" db="EMBL/GenBank/DDBJ databases">
        <title>Multicomponent nature underlies the extraordinary mechanical properties of spider dragline silk.</title>
        <authorList>
            <person name="Kono N."/>
            <person name="Nakamura H."/>
            <person name="Mori M."/>
            <person name="Yoshida Y."/>
            <person name="Ohtoshi R."/>
            <person name="Malay A.D."/>
            <person name="Moran D.A.P."/>
            <person name="Tomita M."/>
            <person name="Numata K."/>
            <person name="Arakawa K."/>
        </authorList>
    </citation>
    <scope>NUCLEOTIDE SEQUENCE</scope>
</reference>
<evidence type="ECO:0000313" key="1">
    <source>
        <dbReference type="EMBL" id="GFR09835.1"/>
    </source>
</evidence>
<dbReference type="Proteomes" id="UP000887116">
    <property type="component" value="Unassembled WGS sequence"/>
</dbReference>
<dbReference type="EMBL" id="BMAO01036321">
    <property type="protein sequence ID" value="GFR09835.1"/>
    <property type="molecule type" value="Genomic_DNA"/>
</dbReference>
<dbReference type="AlphaFoldDB" id="A0A8X6LHB3"/>
<protein>
    <submittedName>
        <fullName evidence="1">Uncharacterized protein</fullName>
    </submittedName>
</protein>
<proteinExistence type="predicted"/>
<evidence type="ECO:0000313" key="2">
    <source>
        <dbReference type="Proteomes" id="UP000887116"/>
    </source>
</evidence>